<evidence type="ECO:0000256" key="1">
    <source>
        <dbReference type="SAM" id="Coils"/>
    </source>
</evidence>
<comment type="caution">
    <text evidence="2">The sequence shown here is derived from an EMBL/GenBank/DDBJ whole genome shotgun (WGS) entry which is preliminary data.</text>
</comment>
<dbReference type="Proteomes" id="UP000596742">
    <property type="component" value="Unassembled WGS sequence"/>
</dbReference>
<dbReference type="InterPro" id="IPR013783">
    <property type="entry name" value="Ig-like_fold"/>
</dbReference>
<proteinExistence type="predicted"/>
<name>A0A8B6DHT7_MYTGA</name>
<dbReference type="Gene3D" id="2.60.40.10">
    <property type="entry name" value="Immunoglobulins"/>
    <property type="match status" value="1"/>
</dbReference>
<dbReference type="SUPFAM" id="SSF48726">
    <property type="entry name" value="Immunoglobulin"/>
    <property type="match status" value="1"/>
</dbReference>
<dbReference type="AlphaFoldDB" id="A0A8B6DHT7"/>
<keyword evidence="1" id="KW-0175">Coiled coil</keyword>
<keyword evidence="3" id="KW-1185">Reference proteome</keyword>
<dbReference type="EMBL" id="UYJE01003500">
    <property type="protein sequence ID" value="VDI19816.1"/>
    <property type="molecule type" value="Genomic_DNA"/>
</dbReference>
<reference evidence="2" key="1">
    <citation type="submission" date="2018-11" db="EMBL/GenBank/DDBJ databases">
        <authorList>
            <person name="Alioto T."/>
            <person name="Alioto T."/>
        </authorList>
    </citation>
    <scope>NUCLEOTIDE SEQUENCE</scope>
</reference>
<accession>A0A8B6DHT7</accession>
<sequence>MALMLLPNSNQKWLTTCKTFFLLVLVAIDLGSGSVSWSLATKPAVFGNDIELHCNLDNDTSLNGSRHWSKGDNVKVLVVNGKTINDTKYSEELDKAKRTSILTITSLDTGDVNVPYTCQHGFQTYKKVLNMTVENFEYHPDKSNASFNQEDDHVLFAMKFEKVFPVPTCKASYGDQNITNLLNISSVLEDVFYKVEINLKYHHVSKGCMHHPFELDCCVGTKTIKQRFETANDVCLEMTPKLKTDEKPNVSEKDQTLGTYALSQHPIQNPNFTQLSPTLPAAGFYTSTPHNLQPMMNPTIDANNKLDMLTQKVNEIFNKMSMIDELSKKLTSFDKTVQTLVKTVENVTKRVDEVEKSMNFVNEQFEHNNNDVKEVKSAFNEIRSEKRCH</sequence>
<dbReference type="OrthoDB" id="6080111at2759"/>
<feature type="coiled-coil region" evidence="1">
    <location>
        <begin position="337"/>
        <end position="364"/>
    </location>
</feature>
<organism evidence="2 3">
    <name type="scientific">Mytilus galloprovincialis</name>
    <name type="common">Mediterranean mussel</name>
    <dbReference type="NCBI Taxonomy" id="29158"/>
    <lineage>
        <taxon>Eukaryota</taxon>
        <taxon>Metazoa</taxon>
        <taxon>Spiralia</taxon>
        <taxon>Lophotrochozoa</taxon>
        <taxon>Mollusca</taxon>
        <taxon>Bivalvia</taxon>
        <taxon>Autobranchia</taxon>
        <taxon>Pteriomorphia</taxon>
        <taxon>Mytilida</taxon>
        <taxon>Mytiloidea</taxon>
        <taxon>Mytilidae</taxon>
        <taxon>Mytilinae</taxon>
        <taxon>Mytilus</taxon>
    </lineage>
</organism>
<evidence type="ECO:0008006" key="4">
    <source>
        <dbReference type="Google" id="ProtNLM"/>
    </source>
</evidence>
<evidence type="ECO:0000313" key="2">
    <source>
        <dbReference type="EMBL" id="VDI19816.1"/>
    </source>
</evidence>
<gene>
    <name evidence="2" type="ORF">MGAL_10B090693</name>
</gene>
<evidence type="ECO:0000313" key="3">
    <source>
        <dbReference type="Proteomes" id="UP000596742"/>
    </source>
</evidence>
<protein>
    <recommendedName>
        <fullName evidence="4">Ig-like domain-containing protein</fullName>
    </recommendedName>
</protein>
<dbReference type="InterPro" id="IPR036179">
    <property type="entry name" value="Ig-like_dom_sf"/>
</dbReference>